<feature type="region of interest" description="Disordered" evidence="4">
    <location>
        <begin position="381"/>
        <end position="401"/>
    </location>
</feature>
<dbReference type="RefSeq" id="XP_009226338.1">
    <property type="nucleotide sequence ID" value="XM_009228074.1"/>
</dbReference>
<evidence type="ECO:0000313" key="6">
    <source>
        <dbReference type="EMBL" id="EJT73364.1"/>
    </source>
</evidence>
<accession>J3P9M8</accession>
<reference evidence="6" key="2">
    <citation type="submission" date="2010-07" db="EMBL/GenBank/DDBJ databases">
        <authorList>
            <consortium name="The Broad Institute Genome Sequencing Platform"/>
            <consortium name="Broad Institute Genome Sequencing Center for Infectious Disease"/>
            <person name="Ma L.-J."/>
            <person name="Dead R."/>
            <person name="Young S."/>
            <person name="Zeng Q."/>
            <person name="Koehrsen M."/>
            <person name="Alvarado L."/>
            <person name="Berlin A."/>
            <person name="Chapman S.B."/>
            <person name="Chen Z."/>
            <person name="Freedman E."/>
            <person name="Gellesch M."/>
            <person name="Goldberg J."/>
            <person name="Griggs A."/>
            <person name="Gujja S."/>
            <person name="Heilman E.R."/>
            <person name="Heiman D."/>
            <person name="Hepburn T."/>
            <person name="Howarth C."/>
            <person name="Jen D."/>
            <person name="Larson L."/>
            <person name="Mehta T."/>
            <person name="Neiman D."/>
            <person name="Pearson M."/>
            <person name="Roberts A."/>
            <person name="Saif S."/>
            <person name="Shea T."/>
            <person name="Shenoy N."/>
            <person name="Sisk P."/>
            <person name="Stolte C."/>
            <person name="Sykes S."/>
            <person name="Walk T."/>
            <person name="White J."/>
            <person name="Yandava C."/>
            <person name="Haas B."/>
            <person name="Nusbaum C."/>
            <person name="Birren B."/>
        </authorList>
    </citation>
    <scope>NUCLEOTIDE SEQUENCE</scope>
    <source>
        <strain evidence="6">R3-111a-1</strain>
    </source>
</reference>
<proteinExistence type="inferred from homology"/>
<evidence type="ECO:0000256" key="4">
    <source>
        <dbReference type="SAM" id="MobiDB-lite"/>
    </source>
</evidence>
<dbReference type="OrthoDB" id="5985073at2759"/>
<dbReference type="PROSITE" id="PS51782">
    <property type="entry name" value="LYSM"/>
    <property type="match status" value="5"/>
</dbReference>
<dbReference type="eggNOG" id="KOG2806">
    <property type="taxonomic scope" value="Eukaryota"/>
</dbReference>
<dbReference type="InterPro" id="IPR052210">
    <property type="entry name" value="LysM1-like"/>
</dbReference>
<evidence type="ECO:0000313" key="7">
    <source>
        <dbReference type="EnsemblFungi" id="EJT73364"/>
    </source>
</evidence>
<dbReference type="PANTHER" id="PTHR34997:SF16">
    <property type="entry name" value="LYSM DOMAIN-CONTAINING PROTEIN"/>
    <property type="match status" value="1"/>
</dbReference>
<feature type="domain" description="LysM" evidence="5">
    <location>
        <begin position="234"/>
        <end position="283"/>
    </location>
</feature>
<evidence type="ECO:0000259" key="5">
    <source>
        <dbReference type="PROSITE" id="PS51782"/>
    </source>
</evidence>
<protein>
    <recommendedName>
        <fullName evidence="5">LysM domain-containing protein</fullName>
    </recommendedName>
</protein>
<dbReference type="SUPFAM" id="SSF54106">
    <property type="entry name" value="LysM domain"/>
    <property type="match status" value="2"/>
</dbReference>
<dbReference type="GO" id="GO:0008061">
    <property type="term" value="F:chitin binding"/>
    <property type="evidence" value="ECO:0007669"/>
    <property type="project" value="UniProtKB-KW"/>
</dbReference>
<dbReference type="STRING" id="644352.J3P9M8"/>
<keyword evidence="1" id="KW-0147">Chitin-binding</keyword>
<dbReference type="InterPro" id="IPR018392">
    <property type="entry name" value="LysM"/>
</dbReference>
<dbReference type="CDD" id="cd00118">
    <property type="entry name" value="LysM"/>
    <property type="match status" value="3"/>
</dbReference>
<feature type="domain" description="LysM" evidence="5">
    <location>
        <begin position="525"/>
        <end position="571"/>
    </location>
</feature>
<feature type="domain" description="LysM" evidence="5">
    <location>
        <begin position="620"/>
        <end position="670"/>
    </location>
</feature>
<comment type="similarity">
    <text evidence="3">Belongs to the secreted LysM effector family.</text>
</comment>
<feature type="domain" description="LysM" evidence="5">
    <location>
        <begin position="183"/>
        <end position="229"/>
    </location>
</feature>
<evidence type="ECO:0000256" key="3">
    <source>
        <dbReference type="ARBA" id="ARBA00044955"/>
    </source>
</evidence>
<reference evidence="7" key="4">
    <citation type="journal article" date="2015" name="G3 (Bethesda)">
        <title>Genome sequences of three phytopathogenic species of the Magnaporthaceae family of fungi.</title>
        <authorList>
            <person name="Okagaki L.H."/>
            <person name="Nunes C.C."/>
            <person name="Sailsbery J."/>
            <person name="Clay B."/>
            <person name="Brown D."/>
            <person name="John T."/>
            <person name="Oh Y."/>
            <person name="Young N."/>
            <person name="Fitzgerald M."/>
            <person name="Haas B.J."/>
            <person name="Zeng Q."/>
            <person name="Young S."/>
            <person name="Adiconis X."/>
            <person name="Fan L."/>
            <person name="Levin J.Z."/>
            <person name="Mitchell T.K."/>
            <person name="Okubara P.A."/>
            <person name="Farman M.L."/>
            <person name="Kohn L.M."/>
            <person name="Birren B."/>
            <person name="Ma L.-J."/>
            <person name="Dean R.A."/>
        </authorList>
    </citation>
    <scope>NUCLEOTIDE SEQUENCE</scope>
    <source>
        <strain evidence="7">R3-111a-1</strain>
    </source>
</reference>
<reference evidence="8" key="1">
    <citation type="submission" date="2010-07" db="EMBL/GenBank/DDBJ databases">
        <title>The genome sequence of Gaeumannomyces graminis var. tritici strain R3-111a-1.</title>
        <authorList>
            <consortium name="The Broad Institute Genome Sequencing Platform"/>
            <person name="Ma L.-J."/>
            <person name="Dead R."/>
            <person name="Young S."/>
            <person name="Zeng Q."/>
            <person name="Koehrsen M."/>
            <person name="Alvarado L."/>
            <person name="Berlin A."/>
            <person name="Chapman S.B."/>
            <person name="Chen Z."/>
            <person name="Freedman E."/>
            <person name="Gellesch M."/>
            <person name="Goldberg J."/>
            <person name="Griggs A."/>
            <person name="Gujja S."/>
            <person name="Heilman E.R."/>
            <person name="Heiman D."/>
            <person name="Hepburn T."/>
            <person name="Howarth C."/>
            <person name="Jen D."/>
            <person name="Larson L."/>
            <person name="Mehta T."/>
            <person name="Neiman D."/>
            <person name="Pearson M."/>
            <person name="Roberts A."/>
            <person name="Saif S."/>
            <person name="Shea T."/>
            <person name="Shenoy N."/>
            <person name="Sisk P."/>
            <person name="Stolte C."/>
            <person name="Sykes S."/>
            <person name="Walk T."/>
            <person name="White J."/>
            <person name="Yandava C."/>
            <person name="Haas B."/>
            <person name="Nusbaum C."/>
            <person name="Birren B."/>
        </authorList>
    </citation>
    <scope>NUCLEOTIDE SEQUENCE [LARGE SCALE GENOMIC DNA]</scope>
    <source>
        <strain evidence="8">R3-111a-1</strain>
    </source>
</reference>
<evidence type="ECO:0000313" key="8">
    <source>
        <dbReference type="Proteomes" id="UP000006039"/>
    </source>
</evidence>
<evidence type="ECO:0000256" key="2">
    <source>
        <dbReference type="ARBA" id="ARBA00023026"/>
    </source>
</evidence>
<name>J3P9M8_GAET3</name>
<dbReference type="VEuPathDB" id="FungiDB:GGTG_10207"/>
<gene>
    <name evidence="7" type="primary">20350665</name>
    <name evidence="6" type="ORF">GGTG_10207</name>
</gene>
<keyword evidence="8" id="KW-1185">Reference proteome</keyword>
<feature type="domain" description="LysM" evidence="5">
    <location>
        <begin position="325"/>
        <end position="371"/>
    </location>
</feature>
<reference evidence="6" key="3">
    <citation type="submission" date="2010-09" db="EMBL/GenBank/DDBJ databases">
        <title>Annotation of Gaeumannomyces graminis var. tritici R3-111a-1.</title>
        <authorList>
            <consortium name="The Broad Institute Genome Sequencing Platform"/>
            <person name="Ma L.-J."/>
            <person name="Dead R."/>
            <person name="Young S.K."/>
            <person name="Zeng Q."/>
            <person name="Gargeya S."/>
            <person name="Fitzgerald M."/>
            <person name="Haas B."/>
            <person name="Abouelleil A."/>
            <person name="Alvarado L."/>
            <person name="Arachchi H.M."/>
            <person name="Berlin A."/>
            <person name="Brown A."/>
            <person name="Chapman S.B."/>
            <person name="Chen Z."/>
            <person name="Dunbar C."/>
            <person name="Freedman E."/>
            <person name="Gearin G."/>
            <person name="Gellesch M."/>
            <person name="Goldberg J."/>
            <person name="Griggs A."/>
            <person name="Gujja S."/>
            <person name="Heiman D."/>
            <person name="Howarth C."/>
            <person name="Larson L."/>
            <person name="Lui A."/>
            <person name="MacDonald P.J.P."/>
            <person name="Mehta T."/>
            <person name="Montmayeur A."/>
            <person name="Murphy C."/>
            <person name="Neiman D."/>
            <person name="Pearson M."/>
            <person name="Priest M."/>
            <person name="Roberts A."/>
            <person name="Saif S."/>
            <person name="Shea T."/>
            <person name="Shenoy N."/>
            <person name="Sisk P."/>
            <person name="Stolte C."/>
            <person name="Sykes S."/>
            <person name="Yandava C."/>
            <person name="Wortman J."/>
            <person name="Nusbaum C."/>
            <person name="Birren B."/>
        </authorList>
    </citation>
    <scope>NUCLEOTIDE SEQUENCE</scope>
    <source>
        <strain evidence="6">R3-111a-1</strain>
    </source>
</reference>
<dbReference type="HOGENOM" id="CLU_010591_5_0_1"/>
<dbReference type="InterPro" id="IPR036779">
    <property type="entry name" value="LysM_dom_sf"/>
</dbReference>
<dbReference type="PANTHER" id="PTHR34997">
    <property type="entry name" value="AM15"/>
    <property type="match status" value="1"/>
</dbReference>
<dbReference type="EMBL" id="GL385399">
    <property type="protein sequence ID" value="EJT73364.1"/>
    <property type="molecule type" value="Genomic_DNA"/>
</dbReference>
<evidence type="ECO:0000256" key="1">
    <source>
        <dbReference type="ARBA" id="ARBA00022669"/>
    </source>
</evidence>
<reference evidence="7" key="5">
    <citation type="submission" date="2018-04" db="UniProtKB">
        <authorList>
            <consortium name="EnsemblFungi"/>
        </authorList>
    </citation>
    <scope>IDENTIFICATION</scope>
    <source>
        <strain evidence="7">R3-111a-1</strain>
    </source>
</reference>
<dbReference type="Gene3D" id="3.10.350.10">
    <property type="entry name" value="LysM domain"/>
    <property type="match status" value="5"/>
</dbReference>
<dbReference type="EnsemblFungi" id="EJT73364">
    <property type="protein sequence ID" value="EJT73364"/>
    <property type="gene ID" value="GGTG_10207"/>
</dbReference>
<feature type="compositionally biased region" description="Low complexity" evidence="4">
    <location>
        <begin position="586"/>
        <end position="604"/>
    </location>
</feature>
<dbReference type="AlphaFoldDB" id="J3P9M8"/>
<dbReference type="Pfam" id="PF01476">
    <property type="entry name" value="LysM"/>
    <property type="match status" value="3"/>
</dbReference>
<feature type="region of interest" description="Disordered" evidence="4">
    <location>
        <begin position="575"/>
        <end position="612"/>
    </location>
</feature>
<dbReference type="GeneID" id="20350665"/>
<dbReference type="Proteomes" id="UP000006039">
    <property type="component" value="Unassembled WGS sequence"/>
</dbReference>
<organism evidence="6">
    <name type="scientific">Gaeumannomyces tritici (strain R3-111a-1)</name>
    <name type="common">Wheat and barley take-all root rot fungus</name>
    <name type="synonym">Gaeumannomyces graminis var. tritici</name>
    <dbReference type="NCBI Taxonomy" id="644352"/>
    <lineage>
        <taxon>Eukaryota</taxon>
        <taxon>Fungi</taxon>
        <taxon>Dikarya</taxon>
        <taxon>Ascomycota</taxon>
        <taxon>Pezizomycotina</taxon>
        <taxon>Sordariomycetes</taxon>
        <taxon>Sordariomycetidae</taxon>
        <taxon>Magnaporthales</taxon>
        <taxon>Magnaporthaceae</taxon>
        <taxon>Gaeumannomyces</taxon>
    </lineage>
</organism>
<keyword evidence="2" id="KW-0843">Virulence</keyword>
<dbReference type="SMART" id="SM00257">
    <property type="entry name" value="LysM"/>
    <property type="match status" value="4"/>
</dbReference>
<sequence length="676" mass="72568">MANRLLKGYFYAESTLNRTCTDGCADFLAQYESSVVSSCRDEEWQDYFNAAEKDSEPEAVQVRVIPNLLRHLFALTCLRDSGRFCNVVIGNAAMAADPGSTHFGWAPPPGSGADIPSSCDLCFVKRLRMEAGSPYYEGPRLSSMSLYQSLTSSCGVADMPLTTSTLDFPTPTGAQPTPTCAGSTYAVQAGDTCLSISQSQSIGTGWLVDDNNLGAWCSDFPAPGTSLCIANKCQVYTLQPNETSCAAIARRSNITEAQLKAWNPIIDLGCYNLPKMNGTALCVSAPGRQYVPPANATITGSPGTGATPVPVPGDVAEGTTTRCARYHYVLPDEYCNLLSLKYGISIPDFITLNPAVNENCTNLFAKESYCVQPVGDINTYPGRPGHSSTRTGTATVDPGPSTAFTLLPDSTMVPYERNDTRSPLADGTRDDCAHYLEGAWFTNVTSGGSLGSVCALAASNYFAELEALGLWNPSLGNTSDPGCRFEVGKRYCAQLYWDANGAQPVPDGPLYEYELREGYIKGCTRFSDVPLGWECSDIYDYYGITKEQFYQYNPAVGSDCNNLWPNYAYCTSTNPNPDEGGGGGDTTTISSTTTTTTGPGSTPTKAPGQTQDGQAANCNKWVMAQAGDGCWAIADRSGIQLADFYLWNTVLGKDGSECGTMIWPEYWYCVGVSPSR</sequence>